<dbReference type="GO" id="GO:0003677">
    <property type="term" value="F:DNA binding"/>
    <property type="evidence" value="ECO:0007669"/>
    <property type="project" value="InterPro"/>
</dbReference>
<dbReference type="Pfam" id="PF00271">
    <property type="entry name" value="Helicase_C"/>
    <property type="match status" value="1"/>
</dbReference>
<dbReference type="SUPFAM" id="SSF53335">
    <property type="entry name" value="S-adenosyl-L-methionine-dependent methyltransferases"/>
    <property type="match status" value="1"/>
</dbReference>
<dbReference type="Pfam" id="PF04851">
    <property type="entry name" value="ResIII"/>
    <property type="match status" value="1"/>
</dbReference>
<dbReference type="InterPro" id="IPR039442">
    <property type="entry name" value="Mrr-like_dom"/>
</dbReference>
<dbReference type="Gene3D" id="3.40.50.300">
    <property type="entry name" value="P-loop containing nucleotide triphosphate hydrolases"/>
    <property type="match status" value="2"/>
</dbReference>
<dbReference type="GO" id="GO:0008170">
    <property type="term" value="F:N-methyltransferase activity"/>
    <property type="evidence" value="ECO:0007669"/>
    <property type="project" value="InterPro"/>
</dbReference>
<sequence length="1665" mass="190066">MTFKEVLQRFRTGSFTEREKGAKFEKLMKRWFQTDPRYADKLQEVWLWEEFPGKKDFGGKDLGIDLVAKTDLGDYWAIQCKCYDEKAVISKAVVDSFISTAHRAFIDDLTLKTTYFSNLIWVSTTLRWGANAEETLKGQDIPVTRINMHELEASPVDWDKLLKGDTGKAALREGKQPRKHQLEAMKAAHEYFRVHDRGKLIMACGTGKTYTSLEIIEQETGGKGLILFMVPSIALLGQSLNAWMTDTKYRMKAVCICSDSKASKRNDFDNDETSIIDNPLPATTNINSIKRQLLGYKDTDGLVVVFSTYQSIDVLAEAQRALLEADPSYGIFDYIVCDEAHRTTGFKQKGRDESHFTKIHNNDLIRGKKRLYMTATPRYYNDNAKATAKDKDLVLWSMNNPDYYGEEFFRIGFGRAVREGLLTDYKVLVLTISEDDIPDSILEDVKDKQQKEIKMDDASKLIGCINGLSKRIKGDKGVTKEADPVLMRRAVAFCSTINPSERGSGISSKGFAAVMPTMVRKYKESLSEEAREEVVDIEVQHIDGAMNAATREEKIAWLKEETGNPNECRILSNVRCLSEGVDVPALDAVLFVAARNSEVDVVQSVGRVMRTFHKGATDEKKYGYIIVPVVVPADVEPEKAMEDNERFSVVWKILNALRAHDDEFNATVNKIHLNKVKPPKVVVAGIPQGSGRMHGKDWMPDPQDQQTGATELSNEEIARQLELRFGSLQDGIYAKMVEKVGDRLYWENWAREIGLIAQKFIERIARVVKEGSHKEAFVEFLNGLQKSLNPSIDEGQAVEMLAQHMITRPVFDALFKDYQFVKNNAVSRSMQRMLELLESEAMEKDTEVLNKFYENVRMNVGDIDNLEGKQTLIKNLYEKFFKGAFPKTVDKLGIVYTPVECVDFIIHSVDDILRKEFDCSLSDENVHILDPFTGTGTFITRLLQSGLIRPEDLERKYKNEIHCNELVLLAYYIADVNIESVFHSLVKRDTYLPFEGICLTDTFQTTENEENVLDQTWFPENAANVDKQKKAPVRVIMGNPPYSVGQKSANDNAQNLSYAHLDKRIAETYAKAAQATNKNSLYDSYIKAFRWASDRIADCKDGGVVAFISNGAWIDGNAQEGFRKCLEGEYSSVYVLNLRGNQRTSGELSRKEGGKIFGSGSRTPISITFLVKNPEKKGKATIQYHDIGDYLSREQKLKKISEFDSVDSSKLQWEIVAPNEKGDWINQRGDVFDSLILLGDKDNKANKLTLFNAVYARGIGSSRDSWAYNYSRQKMLESMRRSNEFYNEQRLKYQEYKRYNPNIDVVSFIDNDPLKISWSRAYRQDVEKNREHFYDVKYASIGLYRPFSKQNLYFDKTVLNDVGPIFNMFPTSIHQNLVICVSGLGGTKNNSTLITNCIPDLNCLDAGTQCFPLYWYEENKNKQQTLSLFDTESSDDYIRRDGITDWILKEVRTRFGNARKITKETIFYYVYGLLHSPKYREAFAADLKKSLPRIPIVEDIDAFLDFSYAGKQLANLHLNYEEIPAYEGVTVIGDRQKEEAPDGRMIAGTTDLYAIKVDYKYYEVEKMRFPKKGQKDTIIYNSSIRIENIPDEAYEYIVNGKSAIEWIMERYQVKTDPSSLIKNDPNDWSREHDNPRYILDLLLSVINVSVQTMEIVKKLPDLKLE</sequence>
<dbReference type="GO" id="GO:0004386">
    <property type="term" value="F:helicase activity"/>
    <property type="evidence" value="ECO:0007669"/>
    <property type="project" value="UniProtKB-KW"/>
</dbReference>
<dbReference type="Gene3D" id="3.40.50.150">
    <property type="entry name" value="Vaccinia Virus protein VP39"/>
    <property type="match status" value="1"/>
</dbReference>
<dbReference type="EMBL" id="NFJX01000020">
    <property type="protein sequence ID" value="OUP15527.1"/>
    <property type="molecule type" value="Genomic_DNA"/>
</dbReference>
<dbReference type="Pfam" id="PF22240">
    <property type="entry name" value="ISP_coupler"/>
    <property type="match status" value="1"/>
</dbReference>
<organism evidence="4 5">
    <name type="scientific">Parabacteroides distasonis</name>
    <dbReference type="NCBI Taxonomy" id="823"/>
    <lineage>
        <taxon>Bacteria</taxon>
        <taxon>Pseudomonadati</taxon>
        <taxon>Bacteroidota</taxon>
        <taxon>Bacteroidia</taxon>
        <taxon>Bacteroidales</taxon>
        <taxon>Tannerellaceae</taxon>
        <taxon>Parabacteroides</taxon>
    </lineage>
</organism>
<proteinExistence type="inferred from homology"/>
<dbReference type="PRINTS" id="PR00507">
    <property type="entry name" value="N12N6MTFRASE"/>
</dbReference>
<dbReference type="InterPro" id="IPR029063">
    <property type="entry name" value="SAM-dependent_MTases_sf"/>
</dbReference>
<dbReference type="RefSeq" id="WP_087346308.1">
    <property type="nucleotide sequence ID" value="NZ_NFJX01000020.1"/>
</dbReference>
<dbReference type="InterPro" id="IPR011856">
    <property type="entry name" value="tRNA_endonuc-like_dom_sf"/>
</dbReference>
<dbReference type="SUPFAM" id="SSF52980">
    <property type="entry name" value="Restriction endonuclease-like"/>
    <property type="match status" value="1"/>
</dbReference>
<dbReference type="Pfam" id="PF02384">
    <property type="entry name" value="N6_Mtase"/>
    <property type="match status" value="1"/>
</dbReference>
<evidence type="ECO:0000256" key="1">
    <source>
        <dbReference type="ARBA" id="ARBA00006594"/>
    </source>
</evidence>
<dbReference type="CDD" id="cd18785">
    <property type="entry name" value="SF2_C"/>
    <property type="match status" value="1"/>
</dbReference>
<dbReference type="SUPFAM" id="SSF52540">
    <property type="entry name" value="P-loop containing nucleoside triphosphate hydrolases"/>
    <property type="match status" value="1"/>
</dbReference>
<dbReference type="InterPro" id="IPR006935">
    <property type="entry name" value="Helicase/UvrB_N"/>
</dbReference>
<dbReference type="InterPro" id="IPR014001">
    <property type="entry name" value="Helicase_ATP-bd"/>
</dbReference>
<keyword evidence="4" id="KW-0067">ATP-binding</keyword>
<keyword evidence="4" id="KW-0547">Nucleotide-binding</keyword>
<comment type="similarity">
    <text evidence="1">Belongs to the N(4)/N(6)-methyltransferase family.</text>
</comment>
<dbReference type="SMART" id="SM00490">
    <property type="entry name" value="HELICc"/>
    <property type="match status" value="1"/>
</dbReference>
<dbReference type="GO" id="GO:0005829">
    <property type="term" value="C:cytosol"/>
    <property type="evidence" value="ECO:0007669"/>
    <property type="project" value="TreeGrafter"/>
</dbReference>
<dbReference type="GO" id="GO:0016787">
    <property type="term" value="F:hydrolase activity"/>
    <property type="evidence" value="ECO:0007669"/>
    <property type="project" value="InterPro"/>
</dbReference>
<dbReference type="Proteomes" id="UP000195950">
    <property type="component" value="Unassembled WGS sequence"/>
</dbReference>
<dbReference type="InterPro" id="IPR053980">
    <property type="entry name" value="ISP_coupler"/>
</dbReference>
<dbReference type="GO" id="GO:0005524">
    <property type="term" value="F:ATP binding"/>
    <property type="evidence" value="ECO:0007669"/>
    <property type="project" value="InterPro"/>
</dbReference>
<evidence type="ECO:0000313" key="5">
    <source>
        <dbReference type="Proteomes" id="UP000195950"/>
    </source>
</evidence>
<dbReference type="Gene3D" id="3.40.1350.10">
    <property type="match status" value="1"/>
</dbReference>
<dbReference type="InterPro" id="IPR011335">
    <property type="entry name" value="Restrct_endonuc-II-like"/>
</dbReference>
<accession>A0A1Y4I5E4</accession>
<dbReference type="InterPro" id="IPR001650">
    <property type="entry name" value="Helicase_C-like"/>
</dbReference>
<dbReference type="Pfam" id="PF13156">
    <property type="entry name" value="Mrr_cat_2"/>
    <property type="match status" value="1"/>
</dbReference>
<dbReference type="InterPro" id="IPR041635">
    <property type="entry name" value="Type_ISP_LLaBIII_C"/>
</dbReference>
<evidence type="ECO:0000313" key="4">
    <source>
        <dbReference type="EMBL" id="OUP15527.1"/>
    </source>
</evidence>
<feature type="region of interest" description="Disordered" evidence="2">
    <location>
        <begin position="691"/>
        <end position="710"/>
    </location>
</feature>
<dbReference type="InterPro" id="IPR003356">
    <property type="entry name" value="DNA_methylase_A-5"/>
</dbReference>
<comment type="caution">
    <text evidence="4">The sequence shown here is derived from an EMBL/GenBank/DDBJ whole genome shotgun (WGS) entry which is preliminary data.</text>
</comment>
<dbReference type="CDD" id="cd22333">
    <property type="entry name" value="LlaBIII_nuclease-like"/>
    <property type="match status" value="1"/>
</dbReference>
<dbReference type="InterPro" id="IPR050742">
    <property type="entry name" value="Helicase_Restrict-Modif_Enz"/>
</dbReference>
<dbReference type="PANTHER" id="PTHR47396:SF1">
    <property type="entry name" value="ATP-DEPENDENT HELICASE IRC3-RELATED"/>
    <property type="match status" value="1"/>
</dbReference>
<protein>
    <submittedName>
        <fullName evidence="4">Helicase</fullName>
    </submittedName>
</protein>
<reference evidence="5" key="1">
    <citation type="submission" date="2017-04" db="EMBL/GenBank/DDBJ databases">
        <title>Function of individual gut microbiota members based on whole genome sequencing of pure cultures obtained from chicken caecum.</title>
        <authorList>
            <person name="Medvecky M."/>
            <person name="Cejkova D."/>
            <person name="Polansky O."/>
            <person name="Karasova D."/>
            <person name="Kubasova T."/>
            <person name="Cizek A."/>
            <person name="Rychlik I."/>
        </authorList>
    </citation>
    <scope>NUCLEOTIDE SEQUENCE [LARGE SCALE GENOMIC DNA]</scope>
    <source>
        <strain evidence="5">An199</strain>
    </source>
</reference>
<dbReference type="Pfam" id="PF18135">
    <property type="entry name" value="Type_ISP_C"/>
    <property type="match status" value="1"/>
</dbReference>
<keyword evidence="4" id="KW-0347">Helicase</keyword>
<gene>
    <name evidence="4" type="ORF">B5F32_17515</name>
</gene>
<evidence type="ECO:0000259" key="3">
    <source>
        <dbReference type="PROSITE" id="PS51192"/>
    </source>
</evidence>
<keyword evidence="4" id="KW-0378">Hydrolase</keyword>
<dbReference type="InterPro" id="IPR027417">
    <property type="entry name" value="P-loop_NTPase"/>
</dbReference>
<evidence type="ECO:0000256" key="2">
    <source>
        <dbReference type="SAM" id="MobiDB-lite"/>
    </source>
</evidence>
<name>A0A1Y4I5E4_PARDI</name>
<dbReference type="PANTHER" id="PTHR47396">
    <property type="entry name" value="TYPE I RESTRICTION ENZYME ECOKI R PROTEIN"/>
    <property type="match status" value="1"/>
</dbReference>
<dbReference type="PROSITE" id="PS51192">
    <property type="entry name" value="HELICASE_ATP_BIND_1"/>
    <property type="match status" value="1"/>
</dbReference>
<feature type="domain" description="Helicase ATP-binding" evidence="3">
    <location>
        <begin position="189"/>
        <end position="395"/>
    </location>
</feature>
<dbReference type="SMART" id="SM00487">
    <property type="entry name" value="DEXDc"/>
    <property type="match status" value="1"/>
</dbReference>